<name>A0A1D1XG24_9ARAE</name>
<dbReference type="InterPro" id="IPR038937">
    <property type="entry name" value="RopGEF"/>
</dbReference>
<dbReference type="EMBL" id="GDJX01026735">
    <property type="protein sequence ID" value="JAT41201.1"/>
    <property type="molecule type" value="Transcribed_RNA"/>
</dbReference>
<dbReference type="PANTHER" id="PTHR33101">
    <property type="entry name" value="ROP GUANINE NUCLEOTIDE EXCHANGE FACTOR 1"/>
    <property type="match status" value="1"/>
</dbReference>
<dbReference type="PROSITE" id="PS51334">
    <property type="entry name" value="PRONE"/>
    <property type="match status" value="1"/>
</dbReference>
<evidence type="ECO:0000313" key="4">
    <source>
        <dbReference type="EMBL" id="JAT41201.1"/>
    </source>
</evidence>
<dbReference type="AlphaFoldDB" id="A0A1D1XG24"/>
<dbReference type="InterPro" id="IPR005512">
    <property type="entry name" value="PRONE_dom"/>
</dbReference>
<dbReference type="GO" id="GO:0005085">
    <property type="term" value="F:guanyl-nucleotide exchange factor activity"/>
    <property type="evidence" value="ECO:0007669"/>
    <property type="project" value="UniProtKB-UniRule"/>
</dbReference>
<dbReference type="PANTHER" id="PTHR33101:SF47">
    <property type="entry name" value="ROP GUANINE NUCLEOTIDE EXCHANGE FACTOR 2-RELATED"/>
    <property type="match status" value="1"/>
</dbReference>
<gene>
    <name evidence="4" type="primary">ROPGEF2_2</name>
    <name evidence="5" type="synonym">ROPGEF2_1</name>
    <name evidence="4" type="ORF">g.77460</name>
    <name evidence="5" type="ORF">g.77461</name>
</gene>
<organism evidence="4">
    <name type="scientific">Anthurium amnicola</name>
    <dbReference type="NCBI Taxonomy" id="1678845"/>
    <lineage>
        <taxon>Eukaryota</taxon>
        <taxon>Viridiplantae</taxon>
        <taxon>Streptophyta</taxon>
        <taxon>Embryophyta</taxon>
        <taxon>Tracheophyta</taxon>
        <taxon>Spermatophyta</taxon>
        <taxon>Magnoliopsida</taxon>
        <taxon>Liliopsida</taxon>
        <taxon>Araceae</taxon>
        <taxon>Pothoideae</taxon>
        <taxon>Potheae</taxon>
        <taxon>Anthurium</taxon>
    </lineage>
</organism>
<dbReference type="Pfam" id="PF03759">
    <property type="entry name" value="PRONE"/>
    <property type="match status" value="1"/>
</dbReference>
<feature type="domain" description="PRONE" evidence="3">
    <location>
        <begin position="99"/>
        <end position="474"/>
    </location>
</feature>
<dbReference type="Gene3D" id="1.20.58.2010">
    <property type="entry name" value="PRONE domain, subdomain 1"/>
    <property type="match status" value="2"/>
</dbReference>
<evidence type="ECO:0000313" key="5">
    <source>
        <dbReference type="EMBL" id="JAT67413.1"/>
    </source>
</evidence>
<evidence type="ECO:0000256" key="1">
    <source>
        <dbReference type="ARBA" id="ARBA00022658"/>
    </source>
</evidence>
<sequence>MGSSNRDDSAELDRSPVLCEHRFARSHTDIGCSTTSMESFEFSRTASEISTLSEPADEHMTSCEASPMGWSMARFMVQTPAILAKLGVKQQDRLPRGKLEEKEVPSSVLDMMKERFSKLLLGEDMSGGGKGVSTAVAISNAITNLYATIFGQFWKLEPLAAEKKSMWRREMDWLLSVCDYIVEFLPSVQNLPDGTTLEVMGSRLRTDIYINLPALQKLDTMLLEILESFRDVEFWYVEEGDRSPQAHMMRSFRRVIHRNDEKWWLPFPCVPPSGLLEKSRKRLRQKRACAHQIHKAAMAINSSILAEMEVPDSYLAALPKSGKASIGDSVYRNMSATNQYSPDYLIDCLEIPSEHEALEFADRVEASMHIWRRKASLHHSKSSWGIVKDLMVDGDKNATLANRAENLLQCLKQRYSELSQTTLDTCKIQYNKDVGQAILESYSRVLESLAFNIVSRIDDVLFVDGSVKNLHNDATAS</sequence>
<keyword evidence="1 2" id="KW-0344">Guanine-nucleotide releasing factor</keyword>
<dbReference type="FunFam" id="1.20.58.2010:FF:000003">
    <property type="entry name" value="Rop guanine nucleotide exchange factor 14"/>
    <property type="match status" value="1"/>
</dbReference>
<evidence type="ECO:0000259" key="3">
    <source>
        <dbReference type="PROSITE" id="PS51334"/>
    </source>
</evidence>
<dbReference type="FunFam" id="1.20.58.2010:FF:000001">
    <property type="entry name" value="Rop guanine nucleotide exchange factor 14"/>
    <property type="match status" value="1"/>
</dbReference>
<proteinExistence type="predicted"/>
<protein>
    <submittedName>
        <fullName evidence="4">Rop guanine nucleotide exchange factor 2</fullName>
    </submittedName>
</protein>
<reference evidence="4" key="1">
    <citation type="submission" date="2015-07" db="EMBL/GenBank/DDBJ databases">
        <title>Transcriptome Assembly of Anthurium amnicola.</title>
        <authorList>
            <person name="Suzuki J."/>
        </authorList>
    </citation>
    <scope>NUCLEOTIDE SEQUENCE</scope>
</reference>
<dbReference type="EMBL" id="GDJX01000523">
    <property type="protein sequence ID" value="JAT67413.1"/>
    <property type="molecule type" value="Transcribed_RNA"/>
</dbReference>
<accession>A0A1D1XG24</accession>
<evidence type="ECO:0000256" key="2">
    <source>
        <dbReference type="PROSITE-ProRule" id="PRU00663"/>
    </source>
</evidence>